<evidence type="ECO:0000259" key="2">
    <source>
        <dbReference type="PROSITE" id="PS00028"/>
    </source>
</evidence>
<feature type="compositionally biased region" description="Basic and acidic residues" evidence="1">
    <location>
        <begin position="109"/>
        <end position="120"/>
    </location>
</feature>
<organism evidence="3 4">
    <name type="scientific">Purpureocillium lilacinum</name>
    <name type="common">Paecilomyces lilacinus</name>
    <dbReference type="NCBI Taxonomy" id="33203"/>
    <lineage>
        <taxon>Eukaryota</taxon>
        <taxon>Fungi</taxon>
        <taxon>Dikarya</taxon>
        <taxon>Ascomycota</taxon>
        <taxon>Pezizomycotina</taxon>
        <taxon>Sordariomycetes</taxon>
        <taxon>Hypocreomycetidae</taxon>
        <taxon>Hypocreales</taxon>
        <taxon>Ophiocordycipitaceae</taxon>
        <taxon>Purpureocillium</taxon>
    </lineage>
</organism>
<dbReference type="Proteomes" id="UP001287286">
    <property type="component" value="Unassembled WGS sequence"/>
</dbReference>
<gene>
    <name evidence="3" type="ORF">Purlil1_12931</name>
</gene>
<feature type="region of interest" description="Disordered" evidence="1">
    <location>
        <begin position="102"/>
        <end position="132"/>
    </location>
</feature>
<name>A0ABR0BFI8_PURLI</name>
<accession>A0ABR0BFI8</accession>
<proteinExistence type="predicted"/>
<evidence type="ECO:0000256" key="1">
    <source>
        <dbReference type="SAM" id="MobiDB-lite"/>
    </source>
</evidence>
<comment type="caution">
    <text evidence="3">The sequence shown here is derived from an EMBL/GenBank/DDBJ whole genome shotgun (WGS) entry which is preliminary data.</text>
</comment>
<protein>
    <recommendedName>
        <fullName evidence="2">C2H2-type domain-containing protein</fullName>
    </recommendedName>
</protein>
<evidence type="ECO:0000313" key="4">
    <source>
        <dbReference type="Proteomes" id="UP001287286"/>
    </source>
</evidence>
<dbReference type="InterPro" id="IPR013087">
    <property type="entry name" value="Znf_C2H2_type"/>
</dbReference>
<dbReference type="PROSITE" id="PS00028">
    <property type="entry name" value="ZINC_FINGER_C2H2_1"/>
    <property type="match status" value="1"/>
</dbReference>
<evidence type="ECO:0000313" key="3">
    <source>
        <dbReference type="EMBL" id="KAK4074619.1"/>
    </source>
</evidence>
<sequence length="377" mass="42615">MSPQFSNECDVCSARIESEQHILKHIQLHISQINQLCIKLPNRGQSSPHPEYYYEFNKPCGSCRNPFRKASKFIYHKCAKAGNHQQALRQRWESLRDDVEEELDAAGRTSHDPQRRENPGAKRRIRRPRLGQSFVDTMGNLSQRNTFHPQPEGRDSRPDLHDAALRSTSLTTLLPFDDGQNNTLNDIQNNCQPYNQAMQSTLFDIAVTTHERQLLDSPGFWMLEMQIRLRPKFSTGAPRGFGRSSLTCLPATRSGQDGLVASVPPSVTPVPGAVAEILGPQVSRHRMGRSGFLHGAKRNQRPGDFPIWCARRYSMVRMIVQCPLFLLSSPLRTTRAASQFGRTKTHPLKTLDGSARNIFVECVINALRRCSTWVSGM</sequence>
<feature type="domain" description="C2H2-type" evidence="2">
    <location>
        <begin position="9"/>
        <end position="29"/>
    </location>
</feature>
<dbReference type="EMBL" id="JAWRVI010000148">
    <property type="protein sequence ID" value="KAK4074619.1"/>
    <property type="molecule type" value="Genomic_DNA"/>
</dbReference>
<keyword evidence="4" id="KW-1185">Reference proteome</keyword>
<reference evidence="3 4" key="1">
    <citation type="journal article" date="2024" name="Microbiol. Resour. Announc.">
        <title>Genome annotations for the ascomycete fungi Trichoderma harzianum, Trichoderma aggressivum, and Purpureocillium lilacinum.</title>
        <authorList>
            <person name="Beijen E.P.W."/>
            <person name="Ohm R.A."/>
        </authorList>
    </citation>
    <scope>NUCLEOTIDE SEQUENCE [LARGE SCALE GENOMIC DNA]</scope>
    <source>
        <strain evidence="3 4">CBS 150709</strain>
    </source>
</reference>